<feature type="domain" description="Protein kinase" evidence="9">
    <location>
        <begin position="417"/>
        <end position="693"/>
    </location>
</feature>
<dbReference type="FunCoup" id="A0A2K1JH38">
    <property type="interactions" value="897"/>
</dbReference>
<protein>
    <recommendedName>
        <fullName evidence="9">Protein kinase domain-containing protein</fullName>
    </recommendedName>
</protein>
<reference evidence="10 12" key="2">
    <citation type="journal article" date="2018" name="Plant J.">
        <title>The Physcomitrella patens chromosome-scale assembly reveals moss genome structure and evolution.</title>
        <authorList>
            <person name="Lang D."/>
            <person name="Ullrich K.K."/>
            <person name="Murat F."/>
            <person name="Fuchs J."/>
            <person name="Jenkins J."/>
            <person name="Haas F.B."/>
            <person name="Piednoel M."/>
            <person name="Gundlach H."/>
            <person name="Van Bel M."/>
            <person name="Meyberg R."/>
            <person name="Vives C."/>
            <person name="Morata J."/>
            <person name="Symeonidi A."/>
            <person name="Hiss M."/>
            <person name="Muchero W."/>
            <person name="Kamisugi Y."/>
            <person name="Saleh O."/>
            <person name="Blanc G."/>
            <person name="Decker E.L."/>
            <person name="van Gessel N."/>
            <person name="Grimwood J."/>
            <person name="Hayes R.D."/>
            <person name="Graham S.W."/>
            <person name="Gunter L.E."/>
            <person name="McDaniel S.F."/>
            <person name="Hoernstein S.N.W."/>
            <person name="Larsson A."/>
            <person name="Li F.W."/>
            <person name="Perroud P.F."/>
            <person name="Phillips J."/>
            <person name="Ranjan P."/>
            <person name="Rokshar D.S."/>
            <person name="Rothfels C.J."/>
            <person name="Schneider L."/>
            <person name="Shu S."/>
            <person name="Stevenson D.W."/>
            <person name="Thummler F."/>
            <person name="Tillich M."/>
            <person name="Villarreal Aguilar J.C."/>
            <person name="Widiez T."/>
            <person name="Wong G.K."/>
            <person name="Wymore A."/>
            <person name="Zhang Y."/>
            <person name="Zimmer A.D."/>
            <person name="Quatrano R.S."/>
            <person name="Mayer K.F.X."/>
            <person name="Goodstein D."/>
            <person name="Casacuberta J.M."/>
            <person name="Vandepoele K."/>
            <person name="Reski R."/>
            <person name="Cuming A.C."/>
            <person name="Tuskan G.A."/>
            <person name="Maumus F."/>
            <person name="Salse J."/>
            <person name="Schmutz J."/>
            <person name="Rensing S.A."/>
        </authorList>
    </citation>
    <scope>NUCLEOTIDE SEQUENCE [LARGE SCALE GENOMIC DNA]</scope>
    <source>
        <strain evidence="11 12">cv. Gransden 2004</strain>
    </source>
</reference>
<dbReference type="GO" id="GO:0004672">
    <property type="term" value="F:protein kinase activity"/>
    <property type="evidence" value="ECO:0000318"/>
    <property type="project" value="GO_Central"/>
</dbReference>
<dbReference type="InterPro" id="IPR011009">
    <property type="entry name" value="Kinase-like_dom_sf"/>
</dbReference>
<dbReference type="InterPro" id="IPR008271">
    <property type="entry name" value="Ser/Thr_kinase_AS"/>
</dbReference>
<keyword evidence="1" id="KW-0723">Serine/threonine-protein kinase</keyword>
<evidence type="ECO:0000313" key="12">
    <source>
        <dbReference type="Proteomes" id="UP000006727"/>
    </source>
</evidence>
<evidence type="ECO:0000256" key="7">
    <source>
        <dbReference type="SAM" id="MobiDB-lite"/>
    </source>
</evidence>
<dbReference type="Pfam" id="PF23180">
    <property type="entry name" value="ALE2_N"/>
    <property type="match status" value="1"/>
</dbReference>
<proteinExistence type="predicted"/>
<evidence type="ECO:0000313" key="10">
    <source>
        <dbReference type="EMBL" id="PNR40874.1"/>
    </source>
</evidence>
<dbReference type="SUPFAM" id="SSF56112">
    <property type="entry name" value="Protein kinase-like (PK-like)"/>
    <property type="match status" value="1"/>
</dbReference>
<evidence type="ECO:0000259" key="9">
    <source>
        <dbReference type="PROSITE" id="PS50011"/>
    </source>
</evidence>
<evidence type="ECO:0000256" key="8">
    <source>
        <dbReference type="SAM" id="SignalP"/>
    </source>
</evidence>
<dbReference type="RefSeq" id="XP_024394614.1">
    <property type="nucleotide sequence ID" value="XM_024538846.2"/>
</dbReference>
<keyword evidence="5 6" id="KW-0067">ATP-binding</keyword>
<dbReference type="FunFam" id="1.10.510.10:FF:000051">
    <property type="entry name" value="Receptor-like serine/threonine-protein kinase ALE2"/>
    <property type="match status" value="1"/>
</dbReference>
<reference evidence="10 12" key="1">
    <citation type="journal article" date="2008" name="Science">
        <title>The Physcomitrella genome reveals evolutionary insights into the conquest of land by plants.</title>
        <authorList>
            <person name="Rensing S."/>
            <person name="Lang D."/>
            <person name="Zimmer A."/>
            <person name="Terry A."/>
            <person name="Salamov A."/>
            <person name="Shapiro H."/>
            <person name="Nishiyama T."/>
            <person name="Perroud P.-F."/>
            <person name="Lindquist E."/>
            <person name="Kamisugi Y."/>
            <person name="Tanahashi T."/>
            <person name="Sakakibara K."/>
            <person name="Fujita T."/>
            <person name="Oishi K."/>
            <person name="Shin-I T."/>
            <person name="Kuroki Y."/>
            <person name="Toyoda A."/>
            <person name="Suzuki Y."/>
            <person name="Hashimoto A."/>
            <person name="Yamaguchi K."/>
            <person name="Sugano A."/>
            <person name="Kohara Y."/>
            <person name="Fujiyama A."/>
            <person name="Anterola A."/>
            <person name="Aoki S."/>
            <person name="Ashton N."/>
            <person name="Barbazuk W.B."/>
            <person name="Barker E."/>
            <person name="Bennetzen J."/>
            <person name="Bezanilla M."/>
            <person name="Blankenship R."/>
            <person name="Cho S.H."/>
            <person name="Dutcher S."/>
            <person name="Estelle M."/>
            <person name="Fawcett J.A."/>
            <person name="Gundlach H."/>
            <person name="Hanada K."/>
            <person name="Heyl A."/>
            <person name="Hicks K.A."/>
            <person name="Hugh J."/>
            <person name="Lohr M."/>
            <person name="Mayer K."/>
            <person name="Melkozernov A."/>
            <person name="Murata T."/>
            <person name="Nelson D."/>
            <person name="Pils B."/>
            <person name="Prigge M."/>
            <person name="Reiss B."/>
            <person name="Renner T."/>
            <person name="Rombauts S."/>
            <person name="Rushton P."/>
            <person name="Sanderfoot A."/>
            <person name="Schween G."/>
            <person name="Shiu S.-H."/>
            <person name="Stueber K."/>
            <person name="Theodoulou F.L."/>
            <person name="Tu H."/>
            <person name="Van de Peer Y."/>
            <person name="Verrier P.J."/>
            <person name="Waters E."/>
            <person name="Wood A."/>
            <person name="Yang L."/>
            <person name="Cove D."/>
            <person name="Cuming A."/>
            <person name="Hasebe M."/>
            <person name="Lucas S."/>
            <person name="Mishler D.B."/>
            <person name="Reski R."/>
            <person name="Grigoriev I."/>
            <person name="Quatrano R.S."/>
            <person name="Boore J.L."/>
        </authorList>
    </citation>
    <scope>NUCLEOTIDE SEQUENCE [LARGE SCALE GENOMIC DNA]</scope>
    <source>
        <strain evidence="11 12">cv. Gransden 2004</strain>
    </source>
</reference>
<keyword evidence="8" id="KW-0732">Signal</keyword>
<organism evidence="10">
    <name type="scientific">Physcomitrium patens</name>
    <name type="common">Spreading-leaved earth moss</name>
    <name type="synonym">Physcomitrella patens</name>
    <dbReference type="NCBI Taxonomy" id="3218"/>
    <lineage>
        <taxon>Eukaryota</taxon>
        <taxon>Viridiplantae</taxon>
        <taxon>Streptophyta</taxon>
        <taxon>Embryophyta</taxon>
        <taxon>Bryophyta</taxon>
        <taxon>Bryophytina</taxon>
        <taxon>Bryopsida</taxon>
        <taxon>Funariidae</taxon>
        <taxon>Funariales</taxon>
        <taxon>Funariaceae</taxon>
        <taxon>Physcomitrium</taxon>
    </lineage>
</organism>
<feature type="compositionally biased region" description="Polar residues" evidence="7">
    <location>
        <begin position="773"/>
        <end position="786"/>
    </location>
</feature>
<feature type="binding site" evidence="6">
    <location>
        <position position="445"/>
    </location>
    <ligand>
        <name>ATP</name>
        <dbReference type="ChEBI" id="CHEBI:30616"/>
    </ligand>
</feature>
<evidence type="ECO:0000256" key="1">
    <source>
        <dbReference type="ARBA" id="ARBA00022527"/>
    </source>
</evidence>
<evidence type="ECO:0000256" key="3">
    <source>
        <dbReference type="ARBA" id="ARBA00022741"/>
    </source>
</evidence>
<dbReference type="Gramene" id="Pp3c14_9730V3.2">
    <property type="protein sequence ID" value="Pp3c14_9730V3.2"/>
    <property type="gene ID" value="Pp3c14_9730"/>
</dbReference>
<keyword evidence="2" id="KW-0808">Transferase</keyword>
<dbReference type="Gramene" id="Pp3c14_9730V3.5">
    <property type="protein sequence ID" value="Pp3c14_9730V3.5"/>
    <property type="gene ID" value="Pp3c14_9730"/>
</dbReference>
<dbReference type="Gramene" id="Pp3c14_9730V3.4">
    <property type="protein sequence ID" value="Pp3c14_9730V3.4"/>
    <property type="gene ID" value="Pp3c14_9730"/>
</dbReference>
<sequence length="824" mass="89030">MRCNACTIAGLVIVLLVVTEIFWLGHALPCLTTDEPLPRVLPTQKSGFDTSSFPSSDKLPSSNLVIRPLRASRVLDLQPALAPHVLKLQLLDSLVSTSPGSPSRLNRTRFRQPVVAAPAPSPRTRGHHHHSHRAPAPAPVFAPVPPIVYAPTPKNSQDCKECEDGYTSAPAGAPCGCVVPMTARFQLAISLEKLFPLVAELAKELAESLFLQPSQVRIMGANAVEQFQDNTDVTAQFVPLAMSFDNTFAGLLASQIWEHRLKLNETLFGRYLVILVRYPGLPPSPPSQAEPETGLPPISSGGAAQRPIGVDLNNVSHKMSGAKIAVIALASTMSAVICLGVIWMTMLKCNGRVQAFEKAAELTHPSAPRRSTRSGGVSVVSGSFQSASVSGEASIPVYTGTAKCFSIEELSRATENFKPGNIVGQGGFGTVFQGRLDDGTHVAVKVLTRGDQQGGREFVAEVEMLSRLHHRNLVKLVGICVEEMRCLVYELIPNGSVESHLHGIDKFNAPLNWEARLKIALGAARGLAYLHEDSNPRVIHRDFKASNILLEMDYTPKVSDFGLAKAAAEGGNSQHISTRVMGTFGYVAPEYAMTGHLLVKSDVYSYGVVLLELLSGRMPVNRNNPEGQQNLVTWARPLLSSKEGLEMLMDPDLKGDFPFDNYAKVAAIASMCVQPEVSHRPFMGEVVQALKLVYDDSDASGSHPIDYSPDQTKLGVCNDPRARFLPNSSFLSSDYDSGPLYKSRDSNGRPLSASAVLSDSGRSVWHFSASFHRQSNSGPLTTSTGQKPPAWYRSRGSKAVTKNDHGAVGVSDCDGPREHSSIWP</sequence>
<evidence type="ECO:0000256" key="5">
    <source>
        <dbReference type="ARBA" id="ARBA00022840"/>
    </source>
</evidence>
<dbReference type="PROSITE" id="PS00107">
    <property type="entry name" value="PROTEIN_KINASE_ATP"/>
    <property type="match status" value="1"/>
</dbReference>
<dbReference type="Proteomes" id="UP000006727">
    <property type="component" value="Chromosome 14"/>
</dbReference>
<feature type="compositionally biased region" description="Basic and acidic residues" evidence="7">
    <location>
        <begin position="814"/>
        <end position="824"/>
    </location>
</feature>
<dbReference type="InterPro" id="IPR000719">
    <property type="entry name" value="Prot_kinase_dom"/>
</dbReference>
<dbReference type="EnsemblPlants" id="Pp3c14_9730V3.4">
    <property type="protein sequence ID" value="Pp3c14_9730V3.4"/>
    <property type="gene ID" value="Pp3c14_9730"/>
</dbReference>
<dbReference type="Gene3D" id="1.10.510.10">
    <property type="entry name" value="Transferase(Phosphotransferase) domain 1"/>
    <property type="match status" value="1"/>
</dbReference>
<keyword evidence="4" id="KW-0418">Kinase</keyword>
<dbReference type="InterPro" id="IPR057597">
    <property type="entry name" value="ALE2_N"/>
</dbReference>
<feature type="region of interest" description="Disordered" evidence="7">
    <location>
        <begin position="116"/>
        <end position="137"/>
    </location>
</feature>
<dbReference type="STRING" id="3218.A0A2K1JH38"/>
<feature type="region of interest" description="Disordered" evidence="7">
    <location>
        <begin position="773"/>
        <end position="824"/>
    </location>
</feature>
<dbReference type="Gene3D" id="3.30.200.20">
    <property type="entry name" value="Phosphorylase Kinase, domain 1"/>
    <property type="match status" value="1"/>
</dbReference>
<dbReference type="EnsemblPlants" id="Pp3c14_9730V3.2">
    <property type="protein sequence ID" value="Pp3c14_9730V3.2"/>
    <property type="gene ID" value="Pp3c14_9730"/>
</dbReference>
<feature type="compositionally biased region" description="Basic residues" evidence="7">
    <location>
        <begin position="124"/>
        <end position="133"/>
    </location>
</feature>
<feature type="signal peptide" evidence="8">
    <location>
        <begin position="1"/>
        <end position="27"/>
    </location>
</feature>
<keyword evidence="12" id="KW-1185">Reference proteome</keyword>
<dbReference type="Gramene" id="Pp3c14_9730V3.3">
    <property type="protein sequence ID" value="Pp3c14_9730V3.3"/>
    <property type="gene ID" value="Pp3c14_9730"/>
</dbReference>
<evidence type="ECO:0000256" key="2">
    <source>
        <dbReference type="ARBA" id="ARBA00022679"/>
    </source>
</evidence>
<dbReference type="PROSITE" id="PS00108">
    <property type="entry name" value="PROTEIN_KINASE_ST"/>
    <property type="match status" value="1"/>
</dbReference>
<dbReference type="FunFam" id="3.30.200.20:FF:000146">
    <property type="entry name" value="receptor-like serine/threonine-protein kinase ALE2"/>
    <property type="match status" value="1"/>
</dbReference>
<reference evidence="11" key="3">
    <citation type="submission" date="2020-12" db="UniProtKB">
        <authorList>
            <consortium name="EnsemblPlants"/>
        </authorList>
    </citation>
    <scope>IDENTIFICATION</scope>
</reference>
<dbReference type="InterPro" id="IPR017441">
    <property type="entry name" value="Protein_kinase_ATP_BS"/>
</dbReference>
<gene>
    <name evidence="11" type="primary">LOC112291448</name>
    <name evidence="10" type="ORF">PHYPA_018277</name>
</gene>
<dbReference type="InterPro" id="IPR001245">
    <property type="entry name" value="Ser-Thr/Tyr_kinase_cat_dom"/>
</dbReference>
<dbReference type="CDD" id="cd14066">
    <property type="entry name" value="STKc_IRAK"/>
    <property type="match status" value="1"/>
</dbReference>
<dbReference type="EnsemblPlants" id="Pp3c14_9730V3.3">
    <property type="protein sequence ID" value="Pp3c14_9730V3.3"/>
    <property type="gene ID" value="Pp3c14_9730"/>
</dbReference>
<name>A0A2K1JH38_PHYPA</name>
<evidence type="ECO:0000256" key="4">
    <source>
        <dbReference type="ARBA" id="ARBA00022777"/>
    </source>
</evidence>
<dbReference type="PROSITE" id="PS50011">
    <property type="entry name" value="PROTEIN_KINASE_DOM"/>
    <property type="match status" value="1"/>
</dbReference>
<dbReference type="EMBL" id="ABEU02000014">
    <property type="protein sequence ID" value="PNR40874.1"/>
    <property type="molecule type" value="Genomic_DNA"/>
</dbReference>
<dbReference type="GO" id="GO:0005524">
    <property type="term" value="F:ATP binding"/>
    <property type="evidence" value="ECO:0007669"/>
    <property type="project" value="UniProtKB-UniRule"/>
</dbReference>
<dbReference type="GO" id="GO:0004674">
    <property type="term" value="F:protein serine/threonine kinase activity"/>
    <property type="evidence" value="ECO:0007669"/>
    <property type="project" value="UniProtKB-KW"/>
</dbReference>
<dbReference type="PaxDb" id="3218-PP1S79_45V6.1"/>
<dbReference type="Gramene" id="Pp3c14_9730V3.1">
    <property type="protein sequence ID" value="Pp3c14_9730V3.1"/>
    <property type="gene ID" value="Pp3c14_9730"/>
</dbReference>
<evidence type="ECO:0000313" key="11">
    <source>
        <dbReference type="EnsemblPlants" id="Pp3c14_9730V3.1"/>
    </source>
</evidence>
<dbReference type="PANTHER" id="PTHR47989:SF45">
    <property type="entry name" value="OS01G0709500 PROTEIN"/>
    <property type="match status" value="1"/>
</dbReference>
<dbReference type="GeneID" id="112291448"/>
<evidence type="ECO:0000256" key="6">
    <source>
        <dbReference type="PROSITE-ProRule" id="PRU10141"/>
    </source>
</evidence>
<dbReference type="EnsemblPlants" id="Pp3c14_9730V3.5">
    <property type="protein sequence ID" value="Pp3c14_9730V3.5"/>
    <property type="gene ID" value="Pp3c14_9730"/>
</dbReference>
<accession>A0A2K1JH38</accession>
<feature type="chain" id="PRO_5043158128" description="Protein kinase domain-containing protein" evidence="8">
    <location>
        <begin position="28"/>
        <end position="824"/>
    </location>
</feature>
<keyword evidence="3 6" id="KW-0547">Nucleotide-binding</keyword>
<dbReference type="PANTHER" id="PTHR47989">
    <property type="entry name" value="OS01G0750732 PROTEIN"/>
    <property type="match status" value="1"/>
</dbReference>
<dbReference type="EnsemblPlants" id="Pp3c14_9730V3.1">
    <property type="protein sequence ID" value="Pp3c14_9730V3.1"/>
    <property type="gene ID" value="Pp3c14_9730"/>
</dbReference>
<dbReference type="AlphaFoldDB" id="A0A2K1JH38"/>
<dbReference type="Pfam" id="PF07714">
    <property type="entry name" value="PK_Tyr_Ser-Thr"/>
    <property type="match status" value="1"/>
</dbReference>